<dbReference type="InterPro" id="IPR003029">
    <property type="entry name" value="S1_domain"/>
</dbReference>
<evidence type="ECO:0000256" key="1">
    <source>
        <dbReference type="SAM" id="Phobius"/>
    </source>
</evidence>
<reference evidence="3" key="1">
    <citation type="submission" date="2011-09" db="EMBL/GenBank/DDBJ databases">
        <title>The permanent draft genome of Mucilaginibacter paludis DSM 18603.</title>
        <authorList>
            <consortium name="US DOE Joint Genome Institute (JGI-PGF)"/>
            <person name="Lucas S."/>
            <person name="Han J."/>
            <person name="Lapidus A."/>
            <person name="Bruce D."/>
            <person name="Goodwin L."/>
            <person name="Pitluck S."/>
            <person name="Peters L."/>
            <person name="Kyrpides N."/>
            <person name="Mavromatis K."/>
            <person name="Ivanova N."/>
            <person name="Mikhailova N."/>
            <person name="Held B."/>
            <person name="Detter J.C."/>
            <person name="Tapia R."/>
            <person name="Han C."/>
            <person name="Land M."/>
            <person name="Hauser L."/>
            <person name="Markowitz V."/>
            <person name="Cheng J.-F."/>
            <person name="Hugenholtz P."/>
            <person name="Woyke T."/>
            <person name="Wu D."/>
            <person name="Tindall B."/>
            <person name="Brambilla E."/>
            <person name="Klenk H.-P."/>
            <person name="Eisen J.A."/>
        </authorList>
    </citation>
    <scope>NUCLEOTIDE SEQUENCE [LARGE SCALE GENOMIC DNA]</scope>
    <source>
        <strain evidence="3">DSM 18603</strain>
    </source>
</reference>
<gene>
    <name evidence="3" type="ORF">Mucpa_5429</name>
</gene>
<keyword evidence="1" id="KW-1133">Transmembrane helix</keyword>
<name>H1Y9C3_9SPHI</name>
<sequence length="363" mass="38913">MEASILIPVVIILAVGFVFYKIFGGIYKQNENRKRLAKEGDLAVAYVKSIAQTGVTVNQMPEMRLLLQIENIGGQPRQVEIKQLIDLGSIPRVGDKVYVLIDQKDPDNVVLSSTPFGGNMQTKLVDDAGNTAGTVDLGSDIMQGYMALSPELRERGKPGVATIVSVMPAGGRNSQITMDIDNIGEALKRVTITQPVDGNPPAIGTRLYFLYDPQNPEIRALAPSALTGGQSLAAGANRVDPLVLGPQLLQVGAKAMGTVLSASSVPLANPILADRGYSKWNLLLNVTPQNVTAPYQANLTISLSSAEKAAKIAHVGAEVPLRYDPLDLQTISIDSIAMGYPDPYEEVIKIFTDQLAQNHDGRT</sequence>
<proteinExistence type="predicted"/>
<evidence type="ECO:0000313" key="4">
    <source>
        <dbReference type="Proteomes" id="UP000002774"/>
    </source>
</evidence>
<dbReference type="EMBL" id="CM001403">
    <property type="protein sequence ID" value="EHQ29501.1"/>
    <property type="molecule type" value="Genomic_DNA"/>
</dbReference>
<keyword evidence="1" id="KW-0812">Transmembrane</keyword>
<dbReference type="PROSITE" id="PS50126">
    <property type="entry name" value="S1"/>
    <property type="match status" value="1"/>
</dbReference>
<keyword evidence="1" id="KW-0472">Membrane</keyword>
<feature type="transmembrane region" description="Helical" evidence="1">
    <location>
        <begin position="6"/>
        <end position="27"/>
    </location>
</feature>
<dbReference type="RefSeq" id="WP_008510741.1">
    <property type="nucleotide sequence ID" value="NZ_CM001403.1"/>
</dbReference>
<protein>
    <recommendedName>
        <fullName evidence="2">S1 motif domain-containing protein</fullName>
    </recommendedName>
</protein>
<evidence type="ECO:0000259" key="2">
    <source>
        <dbReference type="PROSITE" id="PS50126"/>
    </source>
</evidence>
<accession>H1Y9C3</accession>
<keyword evidence="4" id="KW-1185">Reference proteome</keyword>
<dbReference type="HOGENOM" id="CLU_762500_0_0_10"/>
<dbReference type="AlphaFoldDB" id="H1Y9C3"/>
<dbReference type="eggNOG" id="ENOG5033P2V">
    <property type="taxonomic scope" value="Bacteria"/>
</dbReference>
<evidence type="ECO:0000313" key="3">
    <source>
        <dbReference type="EMBL" id="EHQ29501.1"/>
    </source>
</evidence>
<dbReference type="GO" id="GO:0003676">
    <property type="term" value="F:nucleic acid binding"/>
    <property type="evidence" value="ECO:0007669"/>
    <property type="project" value="InterPro"/>
</dbReference>
<feature type="domain" description="S1 motif" evidence="2">
    <location>
        <begin position="40"/>
        <end position="114"/>
    </location>
</feature>
<dbReference type="Proteomes" id="UP000002774">
    <property type="component" value="Chromosome"/>
</dbReference>
<organism evidence="3 4">
    <name type="scientific">Mucilaginibacter paludis DSM 18603</name>
    <dbReference type="NCBI Taxonomy" id="714943"/>
    <lineage>
        <taxon>Bacteria</taxon>
        <taxon>Pseudomonadati</taxon>
        <taxon>Bacteroidota</taxon>
        <taxon>Sphingobacteriia</taxon>
        <taxon>Sphingobacteriales</taxon>
        <taxon>Sphingobacteriaceae</taxon>
        <taxon>Mucilaginibacter</taxon>
    </lineage>
</organism>